<gene>
    <name evidence="2" type="ORF">HPB51_023410</name>
</gene>
<organism evidence="2 3">
    <name type="scientific">Rhipicephalus microplus</name>
    <name type="common">Cattle tick</name>
    <name type="synonym">Boophilus microplus</name>
    <dbReference type="NCBI Taxonomy" id="6941"/>
    <lineage>
        <taxon>Eukaryota</taxon>
        <taxon>Metazoa</taxon>
        <taxon>Ecdysozoa</taxon>
        <taxon>Arthropoda</taxon>
        <taxon>Chelicerata</taxon>
        <taxon>Arachnida</taxon>
        <taxon>Acari</taxon>
        <taxon>Parasitiformes</taxon>
        <taxon>Ixodida</taxon>
        <taxon>Ixodoidea</taxon>
        <taxon>Ixodidae</taxon>
        <taxon>Rhipicephalinae</taxon>
        <taxon>Rhipicephalus</taxon>
        <taxon>Boophilus</taxon>
    </lineage>
</organism>
<reference evidence="2" key="1">
    <citation type="journal article" date="2020" name="Cell">
        <title>Large-Scale Comparative Analyses of Tick Genomes Elucidate Their Genetic Diversity and Vector Capacities.</title>
        <authorList>
            <consortium name="Tick Genome and Microbiome Consortium (TIGMIC)"/>
            <person name="Jia N."/>
            <person name="Wang J."/>
            <person name="Shi W."/>
            <person name="Du L."/>
            <person name="Sun Y."/>
            <person name="Zhan W."/>
            <person name="Jiang J.F."/>
            <person name="Wang Q."/>
            <person name="Zhang B."/>
            <person name="Ji P."/>
            <person name="Bell-Sakyi L."/>
            <person name="Cui X.M."/>
            <person name="Yuan T.T."/>
            <person name="Jiang B.G."/>
            <person name="Yang W.F."/>
            <person name="Lam T.T."/>
            <person name="Chang Q.C."/>
            <person name="Ding S.J."/>
            <person name="Wang X.J."/>
            <person name="Zhu J.G."/>
            <person name="Ruan X.D."/>
            <person name="Zhao L."/>
            <person name="Wei J.T."/>
            <person name="Ye R.Z."/>
            <person name="Que T.C."/>
            <person name="Du C.H."/>
            <person name="Zhou Y.H."/>
            <person name="Cheng J.X."/>
            <person name="Dai P.F."/>
            <person name="Guo W.B."/>
            <person name="Han X.H."/>
            <person name="Huang E.J."/>
            <person name="Li L.F."/>
            <person name="Wei W."/>
            <person name="Gao Y.C."/>
            <person name="Liu J.Z."/>
            <person name="Shao H.Z."/>
            <person name="Wang X."/>
            <person name="Wang C.C."/>
            <person name="Yang T.C."/>
            <person name="Huo Q.B."/>
            <person name="Li W."/>
            <person name="Chen H.Y."/>
            <person name="Chen S.E."/>
            <person name="Zhou L.G."/>
            <person name="Ni X.B."/>
            <person name="Tian J.H."/>
            <person name="Sheng Y."/>
            <person name="Liu T."/>
            <person name="Pan Y.S."/>
            <person name="Xia L.Y."/>
            <person name="Li J."/>
            <person name="Zhao F."/>
            <person name="Cao W.C."/>
        </authorList>
    </citation>
    <scope>NUCLEOTIDE SEQUENCE</scope>
    <source>
        <strain evidence="2">Rmic-2018</strain>
    </source>
</reference>
<evidence type="ECO:0000313" key="3">
    <source>
        <dbReference type="Proteomes" id="UP000821866"/>
    </source>
</evidence>
<dbReference type="Proteomes" id="UP000821866">
    <property type="component" value="Unassembled WGS sequence"/>
</dbReference>
<dbReference type="AlphaFoldDB" id="A0A9J6DX74"/>
<proteinExistence type="predicted"/>
<protein>
    <submittedName>
        <fullName evidence="2">Uncharacterized protein</fullName>
    </submittedName>
</protein>
<keyword evidence="3" id="KW-1185">Reference proteome</keyword>
<sequence>MNQLKIRGRIHPFNAYVAAPEDLLRGIIHGLPPGTTQADLMANLRTRTQGVKIERATMLGSSKSAIITFTGDVLPSSDREEAMLQKRQIQLQIMIKIEVNIKEPATAKHQQACGGSWRAKLEENTEQQLGKKLRPWQERRRSSGNHWS</sequence>
<comment type="caution">
    <text evidence="2">The sequence shown here is derived from an EMBL/GenBank/DDBJ whole genome shotgun (WGS) entry which is preliminary data.</text>
</comment>
<name>A0A9J6DX74_RHIMP</name>
<dbReference type="EMBL" id="JABSTU010000007">
    <property type="protein sequence ID" value="KAH8026646.1"/>
    <property type="molecule type" value="Genomic_DNA"/>
</dbReference>
<reference evidence="2" key="2">
    <citation type="submission" date="2021-09" db="EMBL/GenBank/DDBJ databases">
        <authorList>
            <person name="Jia N."/>
            <person name="Wang J."/>
            <person name="Shi W."/>
            <person name="Du L."/>
            <person name="Sun Y."/>
            <person name="Zhan W."/>
            <person name="Jiang J."/>
            <person name="Wang Q."/>
            <person name="Zhang B."/>
            <person name="Ji P."/>
            <person name="Sakyi L.B."/>
            <person name="Cui X."/>
            <person name="Yuan T."/>
            <person name="Jiang B."/>
            <person name="Yang W."/>
            <person name="Lam T.T.-Y."/>
            <person name="Chang Q."/>
            <person name="Ding S."/>
            <person name="Wang X."/>
            <person name="Zhu J."/>
            <person name="Ruan X."/>
            <person name="Zhao L."/>
            <person name="Wei J."/>
            <person name="Que T."/>
            <person name="Du C."/>
            <person name="Cheng J."/>
            <person name="Dai P."/>
            <person name="Han X."/>
            <person name="Huang E."/>
            <person name="Gao Y."/>
            <person name="Liu J."/>
            <person name="Shao H."/>
            <person name="Ye R."/>
            <person name="Li L."/>
            <person name="Wei W."/>
            <person name="Wang X."/>
            <person name="Wang C."/>
            <person name="Huo Q."/>
            <person name="Li W."/>
            <person name="Guo W."/>
            <person name="Chen H."/>
            <person name="Chen S."/>
            <person name="Zhou L."/>
            <person name="Zhou L."/>
            <person name="Ni X."/>
            <person name="Tian J."/>
            <person name="Zhou Y."/>
            <person name="Sheng Y."/>
            <person name="Liu T."/>
            <person name="Pan Y."/>
            <person name="Xia L."/>
            <person name="Li J."/>
            <person name="Zhao F."/>
            <person name="Cao W."/>
        </authorList>
    </citation>
    <scope>NUCLEOTIDE SEQUENCE</scope>
    <source>
        <strain evidence="2">Rmic-2018</strain>
        <tissue evidence="2">Larvae</tissue>
    </source>
</reference>
<evidence type="ECO:0000313" key="2">
    <source>
        <dbReference type="EMBL" id="KAH8026646.1"/>
    </source>
</evidence>
<evidence type="ECO:0000256" key="1">
    <source>
        <dbReference type="SAM" id="MobiDB-lite"/>
    </source>
</evidence>
<feature type="region of interest" description="Disordered" evidence="1">
    <location>
        <begin position="108"/>
        <end position="148"/>
    </location>
</feature>
<accession>A0A9J6DX74</accession>